<dbReference type="Pfam" id="PF00196">
    <property type="entry name" value="GerE"/>
    <property type="match status" value="1"/>
</dbReference>
<sequence>MKNGMDLGRLAAEPAIRFRPSLLLLAAFLSSAPLYPPNSYLMLRFASETYPAGEFLVSMLLTCLAAALVILLYSTQHPHWTGHETRKGRTVAAASAILYALALTTLWALLFLGHRSTLLFAMLGIVAGACIVPVIMRWVRLFLMDFRNVMFYGAIACASSSAIAWFVSLLPDHLAVASEGLLAVAGSVLPLLLSNNESARACKQDASLPHRSDASEHPNGAGDRSAPSGLASSLRAFLSIVWVPLLGFLVCSFMMSTYSFDISSGTIRSEYSGGIVASTIVVALCAMRMKSPLVILVDRLAIPTCIAACIVLNSFPTGTPLFIVGAMLVYAPLTLLSLFALSSLVAMAAAEELPLPFVFSAAFALCCTASLLGMTVQVNASPDVNLGSFLWIVLSIYFGAVVAHLGYVSWKQACSLEDPGIPNDTARNEDEADRLHALQHERVAAVADKHALTKREHEILQYLSLGYGSVYISKTLFISDNTARTHIRNIYRKLDVSSREELLSLVNSMGTQASPVEAARGQAIPTRATRLD</sequence>
<dbReference type="RefSeq" id="WP_114551731.1">
    <property type="nucleotide sequence ID" value="NZ_JADMTI010000011.1"/>
</dbReference>
<keyword evidence="3" id="KW-0804">Transcription</keyword>
<dbReference type="InterPro" id="IPR036388">
    <property type="entry name" value="WH-like_DNA-bd_sf"/>
</dbReference>
<name>A0A369NQ32_EGGLN</name>
<evidence type="ECO:0000313" key="5">
    <source>
        <dbReference type="Proteomes" id="UP000312594"/>
    </source>
</evidence>
<evidence type="ECO:0000256" key="3">
    <source>
        <dbReference type="ARBA" id="ARBA00023163"/>
    </source>
</evidence>
<dbReference type="PANTHER" id="PTHR44688:SF16">
    <property type="entry name" value="DNA-BINDING TRANSCRIPTIONAL ACTIVATOR DEVR_DOSR"/>
    <property type="match status" value="1"/>
</dbReference>
<proteinExistence type="predicted"/>
<dbReference type="PRINTS" id="PR00038">
    <property type="entry name" value="HTHLUXR"/>
</dbReference>
<dbReference type="Gene3D" id="1.10.10.10">
    <property type="entry name" value="Winged helix-like DNA-binding domain superfamily/Winged helix DNA-binding domain"/>
    <property type="match status" value="1"/>
</dbReference>
<protein>
    <submittedName>
        <fullName evidence="4">Helix-turn-helix transcriptional regulator</fullName>
    </submittedName>
</protein>
<organism evidence="4 5">
    <name type="scientific">Eggerthella lenta</name>
    <name type="common">Eubacterium lentum</name>
    <dbReference type="NCBI Taxonomy" id="84112"/>
    <lineage>
        <taxon>Bacteria</taxon>
        <taxon>Bacillati</taxon>
        <taxon>Actinomycetota</taxon>
        <taxon>Coriobacteriia</taxon>
        <taxon>Eggerthellales</taxon>
        <taxon>Eggerthellaceae</taxon>
        <taxon>Eggerthella</taxon>
    </lineage>
</organism>
<dbReference type="GO" id="GO:0003677">
    <property type="term" value="F:DNA binding"/>
    <property type="evidence" value="ECO:0007669"/>
    <property type="project" value="UniProtKB-KW"/>
</dbReference>
<gene>
    <name evidence="4" type="ORF">FIC87_06210</name>
</gene>
<keyword evidence="1" id="KW-0805">Transcription regulation</keyword>
<comment type="caution">
    <text evidence="4">The sequence shown here is derived from an EMBL/GenBank/DDBJ whole genome shotgun (WGS) entry which is preliminary data.</text>
</comment>
<evidence type="ECO:0000256" key="1">
    <source>
        <dbReference type="ARBA" id="ARBA00023015"/>
    </source>
</evidence>
<keyword evidence="2" id="KW-0238">DNA-binding</keyword>
<dbReference type="SUPFAM" id="SSF46894">
    <property type="entry name" value="C-terminal effector domain of the bipartite response regulators"/>
    <property type="match status" value="1"/>
</dbReference>
<accession>A0A369NQ32</accession>
<evidence type="ECO:0000256" key="2">
    <source>
        <dbReference type="ARBA" id="ARBA00023125"/>
    </source>
</evidence>
<dbReference type="CDD" id="cd06170">
    <property type="entry name" value="LuxR_C_like"/>
    <property type="match status" value="1"/>
</dbReference>
<dbReference type="EMBL" id="VEVP01000010">
    <property type="protein sequence ID" value="TNU91852.1"/>
    <property type="molecule type" value="Genomic_DNA"/>
</dbReference>
<reference evidence="4 5" key="1">
    <citation type="journal article" date="2005" name="Appl. Environ. Microbiol.">
        <title>Intestinal bacterial communities that produce active estrogen-like compounds enterodiol and enterolactone in humans.</title>
        <authorList>
            <person name="Clavel T."/>
            <person name="Henderson G."/>
            <person name="Alpert C.A."/>
            <person name="Philippe C."/>
            <person name="Rigottier-Gois L."/>
            <person name="Dore J."/>
            <person name="Blaut M."/>
        </authorList>
    </citation>
    <scope>NUCLEOTIDE SEQUENCE [LARGE SCALE GENOMIC DNA]</scope>
    <source>
        <strain evidence="4 5">SECO-MT75m2</strain>
    </source>
</reference>
<dbReference type="PROSITE" id="PS50043">
    <property type="entry name" value="HTH_LUXR_2"/>
    <property type="match status" value="1"/>
</dbReference>
<dbReference type="PANTHER" id="PTHR44688">
    <property type="entry name" value="DNA-BINDING TRANSCRIPTIONAL ACTIVATOR DEVR_DOSR"/>
    <property type="match status" value="1"/>
</dbReference>
<dbReference type="SMART" id="SM00421">
    <property type="entry name" value="HTH_LUXR"/>
    <property type="match status" value="1"/>
</dbReference>
<dbReference type="InterPro" id="IPR016032">
    <property type="entry name" value="Sig_transdc_resp-reg_C-effctor"/>
</dbReference>
<evidence type="ECO:0000313" key="4">
    <source>
        <dbReference type="EMBL" id="TNU91852.1"/>
    </source>
</evidence>
<dbReference type="GO" id="GO:0006355">
    <property type="term" value="P:regulation of DNA-templated transcription"/>
    <property type="evidence" value="ECO:0007669"/>
    <property type="project" value="InterPro"/>
</dbReference>
<dbReference type="AlphaFoldDB" id="A0A369NQ32"/>
<dbReference type="InterPro" id="IPR000792">
    <property type="entry name" value="Tscrpt_reg_LuxR_C"/>
</dbReference>
<dbReference type="Proteomes" id="UP000312594">
    <property type="component" value="Unassembled WGS sequence"/>
</dbReference>